<evidence type="ECO:0000256" key="1">
    <source>
        <dbReference type="ARBA" id="ARBA00003293"/>
    </source>
</evidence>
<dbReference type="GO" id="GO:0004519">
    <property type="term" value="F:endonuclease activity"/>
    <property type="evidence" value="ECO:0007669"/>
    <property type="project" value="UniProtKB-KW"/>
</dbReference>
<evidence type="ECO:0000256" key="4">
    <source>
        <dbReference type="ARBA" id="ARBA00022722"/>
    </source>
</evidence>
<comment type="function">
    <text evidence="1">Possible endonuclease which induces a single-strand cut and initiates DNA replication.</text>
</comment>
<dbReference type="AlphaFoldDB" id="A0A750HY67"/>
<keyword evidence="5 8" id="KW-0255">Endonuclease</keyword>
<reference evidence="8" key="2">
    <citation type="submission" date="2020-02" db="EMBL/GenBank/DDBJ databases">
        <authorList>
            <consortium name="NCBI Pathogen Detection Project"/>
        </authorList>
    </citation>
    <scope>NUCLEOTIDE SEQUENCE</scope>
    <source>
        <strain evidence="8">MA.CK_93/00002981</strain>
    </source>
</reference>
<evidence type="ECO:0000256" key="3">
    <source>
        <dbReference type="ARBA" id="ARBA00022705"/>
    </source>
</evidence>
<feature type="domain" description="Replication gene A protein-like" evidence="7">
    <location>
        <begin position="208"/>
        <end position="486"/>
    </location>
</feature>
<comment type="similarity">
    <text evidence="2">Belongs to the phage GPA family.</text>
</comment>
<accession>A0A750HY67</accession>
<reference evidence="8" key="1">
    <citation type="journal article" date="2018" name="Genome Biol.">
        <title>SKESA: strategic k-mer extension for scrupulous assemblies.</title>
        <authorList>
            <person name="Souvorov A."/>
            <person name="Agarwala R."/>
            <person name="Lipman D.J."/>
        </authorList>
    </citation>
    <scope>NUCLEOTIDE SEQUENCE</scope>
    <source>
        <strain evidence="8">MA.CK_93/00002981</strain>
    </source>
</reference>
<comment type="caution">
    <text evidence="8">The sequence shown here is derived from an EMBL/GenBank/DDBJ whole genome shotgun (WGS) entry which is preliminary data.</text>
</comment>
<dbReference type="GO" id="GO:0016787">
    <property type="term" value="F:hydrolase activity"/>
    <property type="evidence" value="ECO:0007669"/>
    <property type="project" value="UniProtKB-KW"/>
</dbReference>
<keyword evidence="6" id="KW-0378">Hydrolase</keyword>
<dbReference type="EMBL" id="DAAVPZ010000028">
    <property type="protein sequence ID" value="HAF6279768.1"/>
    <property type="molecule type" value="Genomic_DNA"/>
</dbReference>
<evidence type="ECO:0000256" key="5">
    <source>
        <dbReference type="ARBA" id="ARBA00022759"/>
    </source>
</evidence>
<keyword evidence="3" id="KW-0235">DNA replication</keyword>
<dbReference type="GO" id="GO:0006260">
    <property type="term" value="P:DNA replication"/>
    <property type="evidence" value="ECO:0007669"/>
    <property type="project" value="UniProtKB-KW"/>
</dbReference>
<sequence>MNNAVGLSHSAFFYAQLTANQNVNFDDVAVYSGLSSEQPYNAENSCSAENSYSTENNSNTVKGAFESDSVQPRFFSVVDRIIFTFQPKRGKLDFYQLSRARDLVARFGSFAIPVANAFCRLVTFSGYNRAMQRLQRAYDYACVNEHCEGEGFNRFCTDDQLRDLASQFVRDVTTIPASNSDRPNLIADDKLDYLANVIFWFNQEFAYDFTPFLNKYLNRYDIPGLLLRFSSEIYVRRLLNAIRAEYVQETSRIMGMLSDSKPYTTDWLMNIYERRDRKTQEFLEAMGIYDVNGELICTLDDAHKSSVSHKPNRIAELLVRAKGLCEVAQELGCEGWFIVLTTPSRFHSVTTVNHKSKNDNDNNNSKNNTILVPNIRWEENGYQSIKAGHQWLNSVFERVRKRLNKKKLMPPGIRTVEPHVDGTVHWNFLFYCYPGEGQQIIDIFREEALKDSPGEPGAKKHRIKIEKVDYSKGNGFSYVLKYIVKMSGCQNVKGTKELTDRLSDIDFNDAVNRVSTWSRSSGIRLYQFFGLPSVTAYRQLRTFRSELHSGDIMMRQFTPEQTEQLEAMRLACDVGDFKTYIMLNGGFFNSDRFVSPYYYRPHCATGIKLNCYGEECNKIVFGIKFLDKVILTKYFSCEVKKMTQAEIQNLEIIRLLRDIEENGDREFIDCMNGVGSDDYFNDCPDDDLFLSGVLSRAKQTRGTRASAARGSVSSALDL</sequence>
<protein>
    <submittedName>
        <fullName evidence="8">Replication endonuclease</fullName>
    </submittedName>
</protein>
<dbReference type="InterPro" id="IPR008766">
    <property type="entry name" value="Replication_gene_A-like"/>
</dbReference>
<evidence type="ECO:0000313" key="8">
    <source>
        <dbReference type="EMBL" id="HAF6279768.1"/>
    </source>
</evidence>
<proteinExistence type="inferred from homology"/>
<evidence type="ECO:0000259" key="7">
    <source>
        <dbReference type="Pfam" id="PF05840"/>
    </source>
</evidence>
<evidence type="ECO:0000256" key="2">
    <source>
        <dbReference type="ARBA" id="ARBA00009260"/>
    </source>
</evidence>
<name>A0A750HY67_SALER</name>
<dbReference type="Pfam" id="PF05840">
    <property type="entry name" value="Phage_GPA"/>
    <property type="match status" value="1"/>
</dbReference>
<gene>
    <name evidence="8" type="ORF">G9F26_003963</name>
</gene>
<organism evidence="8">
    <name type="scientific">Salmonella enterica</name>
    <name type="common">Salmonella choleraesuis</name>
    <dbReference type="NCBI Taxonomy" id="28901"/>
    <lineage>
        <taxon>Bacteria</taxon>
        <taxon>Pseudomonadati</taxon>
        <taxon>Pseudomonadota</taxon>
        <taxon>Gammaproteobacteria</taxon>
        <taxon>Enterobacterales</taxon>
        <taxon>Enterobacteriaceae</taxon>
        <taxon>Salmonella</taxon>
    </lineage>
</organism>
<keyword evidence="4" id="KW-0540">Nuclease</keyword>
<evidence type="ECO:0000256" key="6">
    <source>
        <dbReference type="ARBA" id="ARBA00022801"/>
    </source>
</evidence>